<dbReference type="GO" id="GO:0005975">
    <property type="term" value="P:carbohydrate metabolic process"/>
    <property type="evidence" value="ECO:0007669"/>
    <property type="project" value="InterPro"/>
</dbReference>
<evidence type="ECO:0000256" key="1">
    <source>
        <dbReference type="ARBA" id="ARBA00004875"/>
    </source>
</evidence>
<dbReference type="RefSeq" id="XP_040774307.1">
    <property type="nucleotide sequence ID" value="XM_040926274.1"/>
</dbReference>
<proteinExistence type="inferred from homology"/>
<keyword evidence="4 9" id="KW-0808">Transferase</keyword>
<dbReference type="EMBL" id="MU032349">
    <property type="protein sequence ID" value="KAF3763346.1"/>
    <property type="molecule type" value="Genomic_DNA"/>
</dbReference>
<evidence type="ECO:0000313" key="11">
    <source>
        <dbReference type="Proteomes" id="UP000803844"/>
    </source>
</evidence>
<evidence type="ECO:0000256" key="9">
    <source>
        <dbReference type="RuleBase" id="RU363066"/>
    </source>
</evidence>
<sequence>MADKSKPTEERPRYVFFFTGPTACGKSTIAKYVADRLHLTFLEGDDFHPRANIEKMHRGEPLTDDDRKGWLFALRDHETYHPTGAGEDKKTLHLAITCSALKRQYRDVLRQGSAQSPNLRVRFVYLDAPEEVLMDRARRRKGHFAGENLVHSQFLSLERPGVEEEDVVLVNVDRPLEDGEKEAVERVREILEREDSG</sequence>
<dbReference type="GO" id="GO:0005524">
    <property type="term" value="F:ATP binding"/>
    <property type="evidence" value="ECO:0007669"/>
    <property type="project" value="UniProtKB-KW"/>
</dbReference>
<accession>A0A9P4XYP4</accession>
<dbReference type="NCBIfam" id="TIGR01313">
    <property type="entry name" value="therm_gnt_kin"/>
    <property type="match status" value="1"/>
</dbReference>
<keyword evidence="7 9" id="KW-0067">ATP-binding</keyword>
<evidence type="ECO:0000256" key="2">
    <source>
        <dbReference type="ARBA" id="ARBA00008420"/>
    </source>
</evidence>
<dbReference type="InterPro" id="IPR006001">
    <property type="entry name" value="Therm_gnt_kin"/>
</dbReference>
<gene>
    <name evidence="10" type="ORF">M406DRAFT_94350</name>
</gene>
<evidence type="ECO:0000256" key="8">
    <source>
        <dbReference type="ARBA" id="ARBA00048090"/>
    </source>
</evidence>
<evidence type="ECO:0000256" key="3">
    <source>
        <dbReference type="ARBA" id="ARBA00012054"/>
    </source>
</evidence>
<dbReference type="Pfam" id="PF13671">
    <property type="entry name" value="AAA_33"/>
    <property type="match status" value="1"/>
</dbReference>
<dbReference type="InterPro" id="IPR027417">
    <property type="entry name" value="P-loop_NTPase"/>
</dbReference>
<name>A0A9P4XYP4_CRYP1</name>
<comment type="catalytic activity">
    <reaction evidence="8 9">
        <text>D-gluconate + ATP = 6-phospho-D-gluconate + ADP + H(+)</text>
        <dbReference type="Rhea" id="RHEA:19433"/>
        <dbReference type="ChEBI" id="CHEBI:15378"/>
        <dbReference type="ChEBI" id="CHEBI:18391"/>
        <dbReference type="ChEBI" id="CHEBI:30616"/>
        <dbReference type="ChEBI" id="CHEBI:58759"/>
        <dbReference type="ChEBI" id="CHEBI:456216"/>
        <dbReference type="EC" id="2.7.1.12"/>
    </reaction>
</comment>
<dbReference type="EC" id="2.7.1.12" evidence="3 9"/>
<comment type="similarity">
    <text evidence="2 9">Belongs to the gluconokinase GntK/GntV family.</text>
</comment>
<keyword evidence="11" id="KW-1185">Reference proteome</keyword>
<keyword evidence="6 9" id="KW-0418">Kinase</keyword>
<dbReference type="GO" id="GO:0046316">
    <property type="term" value="F:gluconokinase activity"/>
    <property type="evidence" value="ECO:0007669"/>
    <property type="project" value="UniProtKB-EC"/>
</dbReference>
<dbReference type="PANTHER" id="PTHR43442">
    <property type="entry name" value="GLUCONOKINASE-RELATED"/>
    <property type="match status" value="1"/>
</dbReference>
<comment type="caution">
    <text evidence="10">The sequence shown here is derived from an EMBL/GenBank/DDBJ whole genome shotgun (WGS) entry which is preliminary data.</text>
</comment>
<evidence type="ECO:0000256" key="6">
    <source>
        <dbReference type="ARBA" id="ARBA00022777"/>
    </source>
</evidence>
<dbReference type="SUPFAM" id="SSF52540">
    <property type="entry name" value="P-loop containing nucleoside triphosphate hydrolases"/>
    <property type="match status" value="1"/>
</dbReference>
<organism evidence="10 11">
    <name type="scientific">Cryphonectria parasitica (strain ATCC 38755 / EP155)</name>
    <dbReference type="NCBI Taxonomy" id="660469"/>
    <lineage>
        <taxon>Eukaryota</taxon>
        <taxon>Fungi</taxon>
        <taxon>Dikarya</taxon>
        <taxon>Ascomycota</taxon>
        <taxon>Pezizomycotina</taxon>
        <taxon>Sordariomycetes</taxon>
        <taxon>Sordariomycetidae</taxon>
        <taxon>Diaporthales</taxon>
        <taxon>Cryphonectriaceae</taxon>
        <taxon>Cryphonectria-Endothia species complex</taxon>
        <taxon>Cryphonectria</taxon>
    </lineage>
</organism>
<dbReference type="GO" id="GO:0005737">
    <property type="term" value="C:cytoplasm"/>
    <property type="evidence" value="ECO:0007669"/>
    <property type="project" value="TreeGrafter"/>
</dbReference>
<dbReference type="PANTHER" id="PTHR43442:SF3">
    <property type="entry name" value="GLUCONOKINASE-RELATED"/>
    <property type="match status" value="1"/>
</dbReference>
<keyword evidence="5 9" id="KW-0547">Nucleotide-binding</keyword>
<dbReference type="Proteomes" id="UP000803844">
    <property type="component" value="Unassembled WGS sequence"/>
</dbReference>
<evidence type="ECO:0000256" key="4">
    <source>
        <dbReference type="ARBA" id="ARBA00022679"/>
    </source>
</evidence>
<reference evidence="10" key="1">
    <citation type="journal article" date="2020" name="Phytopathology">
        <title>Genome sequence of the chestnut blight fungus Cryphonectria parasitica EP155: A fundamental resource for an archetypical invasive plant pathogen.</title>
        <authorList>
            <person name="Crouch J.A."/>
            <person name="Dawe A."/>
            <person name="Aerts A."/>
            <person name="Barry K."/>
            <person name="Churchill A.C.L."/>
            <person name="Grimwood J."/>
            <person name="Hillman B."/>
            <person name="Milgroom M.G."/>
            <person name="Pangilinan J."/>
            <person name="Smith M."/>
            <person name="Salamov A."/>
            <person name="Schmutz J."/>
            <person name="Yadav J."/>
            <person name="Grigoriev I.V."/>
            <person name="Nuss D."/>
        </authorList>
    </citation>
    <scope>NUCLEOTIDE SEQUENCE</scope>
    <source>
        <strain evidence="10">EP155</strain>
    </source>
</reference>
<dbReference type="AlphaFoldDB" id="A0A9P4XYP4"/>
<protein>
    <recommendedName>
        <fullName evidence="3 9">Gluconokinase</fullName>
        <ecNumber evidence="3 9">2.7.1.12</ecNumber>
    </recommendedName>
</protein>
<dbReference type="CDD" id="cd02021">
    <property type="entry name" value="GntK"/>
    <property type="match status" value="1"/>
</dbReference>
<dbReference type="OrthoDB" id="275177at2759"/>
<dbReference type="GeneID" id="63843403"/>
<comment type="pathway">
    <text evidence="1 9">Carbohydrate acid metabolism; D-gluconate degradation.</text>
</comment>
<evidence type="ECO:0000313" key="10">
    <source>
        <dbReference type="EMBL" id="KAF3763346.1"/>
    </source>
</evidence>
<dbReference type="Gene3D" id="3.40.50.300">
    <property type="entry name" value="P-loop containing nucleotide triphosphate hydrolases"/>
    <property type="match status" value="1"/>
</dbReference>
<evidence type="ECO:0000256" key="7">
    <source>
        <dbReference type="ARBA" id="ARBA00022840"/>
    </source>
</evidence>
<evidence type="ECO:0000256" key="5">
    <source>
        <dbReference type="ARBA" id="ARBA00022741"/>
    </source>
</evidence>